<evidence type="ECO:0000256" key="1">
    <source>
        <dbReference type="SAM" id="MobiDB-lite"/>
    </source>
</evidence>
<organism evidence="2 3">
    <name type="scientific">Cloeon dipterum</name>
    <dbReference type="NCBI Taxonomy" id="197152"/>
    <lineage>
        <taxon>Eukaryota</taxon>
        <taxon>Metazoa</taxon>
        <taxon>Ecdysozoa</taxon>
        <taxon>Arthropoda</taxon>
        <taxon>Hexapoda</taxon>
        <taxon>Insecta</taxon>
        <taxon>Pterygota</taxon>
        <taxon>Palaeoptera</taxon>
        <taxon>Ephemeroptera</taxon>
        <taxon>Pisciforma</taxon>
        <taxon>Baetidae</taxon>
        <taxon>Cloeon</taxon>
    </lineage>
</organism>
<reference evidence="2 3" key="1">
    <citation type="submission" date="2020-04" db="EMBL/GenBank/DDBJ databases">
        <authorList>
            <person name="Alioto T."/>
            <person name="Alioto T."/>
            <person name="Gomez Garrido J."/>
        </authorList>
    </citation>
    <scope>NUCLEOTIDE SEQUENCE [LARGE SCALE GENOMIC DNA]</scope>
</reference>
<comment type="caution">
    <text evidence="2">The sequence shown here is derived from an EMBL/GenBank/DDBJ whole genome shotgun (WGS) entry which is preliminary data.</text>
</comment>
<gene>
    <name evidence="2" type="ORF">CLODIP_2_CD12159</name>
</gene>
<dbReference type="PANTHER" id="PTHR16524">
    <property type="entry name" value="CELL DEATH REGULATOR AVEN"/>
    <property type="match status" value="1"/>
</dbReference>
<accession>A0A8S1CXS8</accession>
<dbReference type="Proteomes" id="UP000494165">
    <property type="component" value="Unassembled WGS sequence"/>
</dbReference>
<dbReference type="EMBL" id="CADEPI010000050">
    <property type="protein sequence ID" value="CAB3370120.1"/>
    <property type="molecule type" value="Genomic_DNA"/>
</dbReference>
<dbReference type="PANTHER" id="PTHR16524:SF2">
    <property type="entry name" value="CELL DEATH REGULATOR AVEN"/>
    <property type="match status" value="1"/>
</dbReference>
<feature type="compositionally biased region" description="Basic residues" evidence="1">
    <location>
        <begin position="1"/>
        <end position="11"/>
    </location>
</feature>
<dbReference type="GO" id="GO:0010972">
    <property type="term" value="P:negative regulation of G2/M transition of mitotic cell cycle"/>
    <property type="evidence" value="ECO:0007669"/>
    <property type="project" value="TreeGrafter"/>
</dbReference>
<name>A0A8S1CXS8_9INSE</name>
<sequence length="156" mass="17384">MQKSNKNKKGGKKEQQSQPNKEPAPKVETPKTVPSEAQSESVGKSYSRRKIVSNWDRFEEPEVSVKFNEPYVPMGDDFKELLELPQTANSHLILKSEELEPPPSSGLFALDLKNLAAGLTTIPFYEQVDIPIDTFSVAEVESMNQVAQAAKLQHSL</sequence>
<protein>
    <submittedName>
        <fullName evidence="2">Uncharacterized protein</fullName>
    </submittedName>
</protein>
<evidence type="ECO:0000313" key="2">
    <source>
        <dbReference type="EMBL" id="CAB3370120.1"/>
    </source>
</evidence>
<dbReference type="OrthoDB" id="6338233at2759"/>
<dbReference type="InterPro" id="IPR026187">
    <property type="entry name" value="Aven"/>
</dbReference>
<feature type="compositionally biased region" description="Polar residues" evidence="1">
    <location>
        <begin position="35"/>
        <end position="44"/>
    </location>
</feature>
<proteinExistence type="predicted"/>
<feature type="region of interest" description="Disordered" evidence="1">
    <location>
        <begin position="1"/>
        <end position="46"/>
    </location>
</feature>
<dbReference type="AlphaFoldDB" id="A0A8S1CXS8"/>
<keyword evidence="3" id="KW-1185">Reference proteome</keyword>
<evidence type="ECO:0000313" key="3">
    <source>
        <dbReference type="Proteomes" id="UP000494165"/>
    </source>
</evidence>